<evidence type="ECO:0000313" key="9">
    <source>
        <dbReference type="EMBL" id="OSQ51916.1"/>
    </source>
</evidence>
<evidence type="ECO:0000256" key="6">
    <source>
        <dbReference type="ARBA" id="ARBA00023136"/>
    </source>
</evidence>
<keyword evidence="7" id="KW-0813">Transport</keyword>
<dbReference type="RefSeq" id="WP_085635635.1">
    <property type="nucleotide sequence ID" value="NZ_JFKC01000003.1"/>
</dbReference>
<dbReference type="EMBL" id="JFKC01000003">
    <property type="protein sequence ID" value="OSQ51916.1"/>
    <property type="molecule type" value="Genomic_DNA"/>
</dbReference>
<evidence type="ECO:0000256" key="5">
    <source>
        <dbReference type="ARBA" id="ARBA00022989"/>
    </source>
</evidence>
<dbReference type="GO" id="GO:0005886">
    <property type="term" value="C:plasma membrane"/>
    <property type="evidence" value="ECO:0007669"/>
    <property type="project" value="UniProtKB-SubCell"/>
</dbReference>
<name>A0A1X4NMZ5_9RHOB</name>
<dbReference type="InterPro" id="IPR003400">
    <property type="entry name" value="ExbD"/>
</dbReference>
<sequence length="138" mass="14677">MKLSRPVTRQPPETIVALIDVVFFLLVFFMLIGRMDATAPFDVAPPTAATGANMPAGGITISVSEGGNIAVDGVLVDRNALDDTVKPLIAQDANALVRINAHRETELRHVLPLVNRMEALGAQDVVLVVTPETSPPSQ</sequence>
<dbReference type="Proteomes" id="UP000193926">
    <property type="component" value="Unassembled WGS sequence"/>
</dbReference>
<dbReference type="STRING" id="1123756.MGEO_05040"/>
<feature type="transmembrane region" description="Helical" evidence="8">
    <location>
        <begin position="15"/>
        <end position="32"/>
    </location>
</feature>
<accession>A0A1X4NMZ5</accession>
<keyword evidence="10" id="KW-1185">Reference proteome</keyword>
<keyword evidence="4 7" id="KW-0812">Transmembrane</keyword>
<dbReference type="PANTHER" id="PTHR30558:SF3">
    <property type="entry name" value="BIOPOLYMER TRANSPORT PROTEIN EXBD-RELATED"/>
    <property type="match status" value="1"/>
</dbReference>
<dbReference type="Pfam" id="PF02472">
    <property type="entry name" value="ExbD"/>
    <property type="match status" value="1"/>
</dbReference>
<proteinExistence type="inferred from homology"/>
<organism evidence="9 10">
    <name type="scientific">Marivita geojedonensis</name>
    <dbReference type="NCBI Taxonomy" id="1123756"/>
    <lineage>
        <taxon>Bacteria</taxon>
        <taxon>Pseudomonadati</taxon>
        <taxon>Pseudomonadota</taxon>
        <taxon>Alphaproteobacteria</taxon>
        <taxon>Rhodobacterales</taxon>
        <taxon>Roseobacteraceae</taxon>
        <taxon>Marivita</taxon>
    </lineage>
</organism>
<comment type="subcellular location">
    <subcellularLocation>
        <location evidence="1">Cell membrane</location>
        <topology evidence="1">Single-pass membrane protein</topology>
    </subcellularLocation>
    <subcellularLocation>
        <location evidence="7">Cell membrane</location>
        <topology evidence="7">Single-pass type II membrane protein</topology>
    </subcellularLocation>
</comment>
<dbReference type="GO" id="GO:0022857">
    <property type="term" value="F:transmembrane transporter activity"/>
    <property type="evidence" value="ECO:0007669"/>
    <property type="project" value="InterPro"/>
</dbReference>
<keyword evidence="3" id="KW-1003">Cell membrane</keyword>
<comment type="caution">
    <text evidence="9">The sequence shown here is derived from an EMBL/GenBank/DDBJ whole genome shotgun (WGS) entry which is preliminary data.</text>
</comment>
<dbReference type="PANTHER" id="PTHR30558">
    <property type="entry name" value="EXBD MEMBRANE COMPONENT OF PMF-DRIVEN MACROMOLECULE IMPORT SYSTEM"/>
    <property type="match status" value="1"/>
</dbReference>
<evidence type="ECO:0000256" key="1">
    <source>
        <dbReference type="ARBA" id="ARBA00004162"/>
    </source>
</evidence>
<dbReference type="OrthoDB" id="7853746at2"/>
<keyword evidence="7" id="KW-0653">Protein transport</keyword>
<reference evidence="9 10" key="1">
    <citation type="submission" date="2014-03" db="EMBL/GenBank/DDBJ databases">
        <title>The draft genome sequence of Marivita geojedonensis KCTC 23882.</title>
        <authorList>
            <person name="Lai Q."/>
            <person name="Shao Z."/>
        </authorList>
    </citation>
    <scope>NUCLEOTIDE SEQUENCE [LARGE SCALE GENOMIC DNA]</scope>
    <source>
        <strain evidence="9 10">DPG-138</strain>
    </source>
</reference>
<dbReference type="GO" id="GO:0015031">
    <property type="term" value="P:protein transport"/>
    <property type="evidence" value="ECO:0007669"/>
    <property type="project" value="UniProtKB-KW"/>
</dbReference>
<evidence type="ECO:0000256" key="3">
    <source>
        <dbReference type="ARBA" id="ARBA00022475"/>
    </source>
</evidence>
<keyword evidence="5 8" id="KW-1133">Transmembrane helix</keyword>
<protein>
    <submittedName>
        <fullName evidence="9">Biopolymer transporter ExbD</fullName>
    </submittedName>
</protein>
<comment type="similarity">
    <text evidence="2 7">Belongs to the ExbD/TolR family.</text>
</comment>
<dbReference type="AlphaFoldDB" id="A0A1X4NMZ5"/>
<gene>
    <name evidence="9" type="ORF">MGEO_05040</name>
</gene>
<evidence type="ECO:0000313" key="10">
    <source>
        <dbReference type="Proteomes" id="UP000193926"/>
    </source>
</evidence>
<keyword evidence="6 8" id="KW-0472">Membrane</keyword>
<evidence type="ECO:0000256" key="7">
    <source>
        <dbReference type="RuleBase" id="RU003879"/>
    </source>
</evidence>
<evidence type="ECO:0000256" key="4">
    <source>
        <dbReference type="ARBA" id="ARBA00022692"/>
    </source>
</evidence>
<evidence type="ECO:0000256" key="8">
    <source>
        <dbReference type="SAM" id="Phobius"/>
    </source>
</evidence>
<dbReference type="Gene3D" id="3.30.420.270">
    <property type="match status" value="1"/>
</dbReference>
<evidence type="ECO:0000256" key="2">
    <source>
        <dbReference type="ARBA" id="ARBA00005811"/>
    </source>
</evidence>